<evidence type="ECO:0000313" key="5">
    <source>
        <dbReference type="Proteomes" id="UP000185109"/>
    </source>
</evidence>
<keyword evidence="1" id="KW-0479">Metal-binding</keyword>
<evidence type="ECO:0000256" key="2">
    <source>
        <dbReference type="ARBA" id="ARBA00022801"/>
    </source>
</evidence>
<dbReference type="PANTHER" id="PTHR46470">
    <property type="entry name" value="N-ACYLNEURAMINATE-9-PHOSPHATASE"/>
    <property type="match status" value="1"/>
</dbReference>
<dbReference type="InterPro" id="IPR023214">
    <property type="entry name" value="HAD_sf"/>
</dbReference>
<dbReference type="SFLD" id="SFLDS00003">
    <property type="entry name" value="Haloacid_Dehalogenase"/>
    <property type="match status" value="1"/>
</dbReference>
<dbReference type="AlphaFoldDB" id="A0A1L5PFY3"/>
<organism evidence="4 5">
    <name type="scientific">Rhizobium etli 8C-3</name>
    <dbReference type="NCBI Taxonomy" id="538025"/>
    <lineage>
        <taxon>Bacteria</taxon>
        <taxon>Pseudomonadati</taxon>
        <taxon>Pseudomonadota</taxon>
        <taxon>Alphaproteobacteria</taxon>
        <taxon>Hyphomicrobiales</taxon>
        <taxon>Rhizobiaceae</taxon>
        <taxon>Rhizobium/Agrobacterium group</taxon>
        <taxon>Rhizobium</taxon>
    </lineage>
</organism>
<dbReference type="GO" id="GO:0046872">
    <property type="term" value="F:metal ion binding"/>
    <property type="evidence" value="ECO:0007669"/>
    <property type="project" value="UniProtKB-KW"/>
</dbReference>
<protein>
    <submittedName>
        <fullName evidence="4">HAD superfamily hydrolase protein</fullName>
    </submittedName>
</protein>
<dbReference type="Gene3D" id="1.10.150.520">
    <property type="match status" value="1"/>
</dbReference>
<evidence type="ECO:0000313" key="4">
    <source>
        <dbReference type="EMBL" id="APO78940.1"/>
    </source>
</evidence>
<dbReference type="Pfam" id="PF00702">
    <property type="entry name" value="Hydrolase"/>
    <property type="match status" value="1"/>
</dbReference>
<dbReference type="InterPro" id="IPR036412">
    <property type="entry name" value="HAD-like_sf"/>
</dbReference>
<keyword evidence="2 4" id="KW-0378">Hydrolase</keyword>
<dbReference type="RefSeq" id="WP_074064734.1">
    <property type="nucleotide sequence ID" value="NZ_CP017244.1"/>
</dbReference>
<keyword evidence="3" id="KW-0460">Magnesium</keyword>
<dbReference type="GO" id="GO:0016791">
    <property type="term" value="F:phosphatase activity"/>
    <property type="evidence" value="ECO:0007669"/>
    <property type="project" value="TreeGrafter"/>
</dbReference>
<evidence type="ECO:0000256" key="1">
    <source>
        <dbReference type="ARBA" id="ARBA00022723"/>
    </source>
</evidence>
<dbReference type="Proteomes" id="UP000185109">
    <property type="component" value="Plasmid pRsp8C3c"/>
</dbReference>
<dbReference type="EMBL" id="CP017244">
    <property type="protein sequence ID" value="APO78940.1"/>
    <property type="molecule type" value="Genomic_DNA"/>
</dbReference>
<keyword evidence="4" id="KW-0614">Plasmid</keyword>
<reference evidence="4 5" key="1">
    <citation type="submission" date="2016-09" db="EMBL/GenBank/DDBJ databases">
        <title>The complete genome sequences of Rhizobium gallicum, symbiovars gallicum and phaseoli, symbionts associated to common bean (Phaseolus vulgaris).</title>
        <authorList>
            <person name="Bustos P."/>
            <person name="Santamaria R.I."/>
            <person name="Perez-Carrascal O.M."/>
            <person name="Juarez S."/>
            <person name="Lozano L."/>
            <person name="Martinez-Flores I."/>
            <person name="Martinez-Romero E."/>
            <person name="Cevallos M."/>
            <person name="Romero D."/>
            <person name="Davila G."/>
            <person name="Gonzalez V."/>
        </authorList>
    </citation>
    <scope>NUCLEOTIDE SEQUENCE [LARGE SCALE GENOMIC DNA]</scope>
    <source>
        <strain evidence="4 5">8C-3</strain>
        <plasmid evidence="5">Plasmid prsp8c3c</plasmid>
    </source>
</reference>
<proteinExistence type="predicted"/>
<dbReference type="InterPro" id="IPR051400">
    <property type="entry name" value="HAD-like_hydrolase"/>
</dbReference>
<accession>A0A1L5PFY3</accession>
<dbReference type="SUPFAM" id="SSF56784">
    <property type="entry name" value="HAD-like"/>
    <property type="match status" value="1"/>
</dbReference>
<gene>
    <name evidence="4" type="ORF">AM571_PC01207</name>
</gene>
<geneLocation type="plasmid" evidence="5">
    <name>prsp8c3c</name>
</geneLocation>
<dbReference type="SFLD" id="SFLDG01129">
    <property type="entry name" value="C1.5:_HAD__Beta-PGM__Phosphata"/>
    <property type="match status" value="1"/>
</dbReference>
<dbReference type="PANTHER" id="PTHR46470:SF2">
    <property type="entry name" value="GLYCERALDEHYDE 3-PHOSPHATE PHOSPHATASE"/>
    <property type="match status" value="1"/>
</dbReference>
<name>A0A1L5PFY3_RHIET</name>
<dbReference type="Gene3D" id="3.40.50.1000">
    <property type="entry name" value="HAD superfamily/HAD-like"/>
    <property type="match status" value="1"/>
</dbReference>
<evidence type="ECO:0000256" key="3">
    <source>
        <dbReference type="ARBA" id="ARBA00022842"/>
    </source>
</evidence>
<sequence length="241" mass="26703">MSELQGGVLVFDLDDTLYLESDFAKSGFEAASAWLDREMGVANFAAHCQAIFATGRRSRVFDEALVAAGLAGERTLTVKLIEVYRQHHPRIQLAPDALEYLCNPARTARLALITDGHAATQMAKVKALGLEAIFDRIVYTDVWGSKFWKPHPRAFEAIQEWSGVPCTELVYIADNPAKDFIAPRRLGWRTIQIARLGRIHMEDASEPDHRADAVITSLVDLDACLATLRAGPQFTIPTNPE</sequence>